<reference evidence="2 3" key="1">
    <citation type="journal article" date="2015" name="Nature">
        <title>rRNA introns, odd ribosomes, and small enigmatic genomes across a large radiation of phyla.</title>
        <authorList>
            <person name="Brown C.T."/>
            <person name="Hug L.A."/>
            <person name="Thomas B.C."/>
            <person name="Sharon I."/>
            <person name="Castelle C.J."/>
            <person name="Singh A."/>
            <person name="Wilkins M.J."/>
            <person name="Williams K.H."/>
            <person name="Banfield J.F."/>
        </authorList>
    </citation>
    <scope>NUCLEOTIDE SEQUENCE [LARGE SCALE GENOMIC DNA]</scope>
</reference>
<evidence type="ECO:0000256" key="1">
    <source>
        <dbReference type="SAM" id="Phobius"/>
    </source>
</evidence>
<keyword evidence="1" id="KW-1133">Transmembrane helix</keyword>
<proteinExistence type="predicted"/>
<sequence>MQNKRLLIIVIITLFTFLFYWYELRPARIRHDCSWVQHPDDPTRWEPVYEPYIRQFFNDRTSGYYEFCIKEKGLTR</sequence>
<gene>
    <name evidence="2" type="ORF">US86_C0003G0090</name>
</gene>
<accession>A0A0G0JJ51</accession>
<organism evidence="2 3">
    <name type="scientific">Candidatus Daviesbacteria bacterium GW2011_GWA2_38_24</name>
    <dbReference type="NCBI Taxonomy" id="1618422"/>
    <lineage>
        <taxon>Bacteria</taxon>
        <taxon>Candidatus Daviesiibacteriota</taxon>
    </lineage>
</organism>
<keyword evidence="1" id="KW-0812">Transmembrane</keyword>
<keyword evidence="1" id="KW-0472">Membrane</keyword>
<feature type="transmembrane region" description="Helical" evidence="1">
    <location>
        <begin position="6"/>
        <end position="22"/>
    </location>
</feature>
<evidence type="ECO:0000313" key="2">
    <source>
        <dbReference type="EMBL" id="KKQ66847.1"/>
    </source>
</evidence>
<protein>
    <submittedName>
        <fullName evidence="2">Uncharacterized protein</fullName>
    </submittedName>
</protein>
<evidence type="ECO:0000313" key="3">
    <source>
        <dbReference type="Proteomes" id="UP000034235"/>
    </source>
</evidence>
<dbReference type="Proteomes" id="UP000034235">
    <property type="component" value="Unassembled WGS sequence"/>
</dbReference>
<dbReference type="AlphaFoldDB" id="A0A0G0JJ51"/>
<comment type="caution">
    <text evidence="2">The sequence shown here is derived from an EMBL/GenBank/DDBJ whole genome shotgun (WGS) entry which is preliminary data.</text>
</comment>
<name>A0A0G0JJ51_9BACT</name>
<dbReference type="EMBL" id="LBUP01000003">
    <property type="protein sequence ID" value="KKQ66847.1"/>
    <property type="molecule type" value="Genomic_DNA"/>
</dbReference>